<dbReference type="EMBL" id="JAYMGO010000011">
    <property type="protein sequence ID" value="KAL1265585.1"/>
    <property type="molecule type" value="Genomic_DNA"/>
</dbReference>
<proteinExistence type="predicted"/>
<organism evidence="1 2">
    <name type="scientific">Cirrhinus molitorella</name>
    <name type="common">mud carp</name>
    <dbReference type="NCBI Taxonomy" id="172907"/>
    <lineage>
        <taxon>Eukaryota</taxon>
        <taxon>Metazoa</taxon>
        <taxon>Chordata</taxon>
        <taxon>Craniata</taxon>
        <taxon>Vertebrata</taxon>
        <taxon>Euteleostomi</taxon>
        <taxon>Actinopterygii</taxon>
        <taxon>Neopterygii</taxon>
        <taxon>Teleostei</taxon>
        <taxon>Ostariophysi</taxon>
        <taxon>Cypriniformes</taxon>
        <taxon>Cyprinidae</taxon>
        <taxon>Labeoninae</taxon>
        <taxon>Labeonini</taxon>
        <taxon>Cirrhinus</taxon>
    </lineage>
</organism>
<keyword evidence="2" id="KW-1185">Reference proteome</keyword>
<reference evidence="1 2" key="1">
    <citation type="submission" date="2023-09" db="EMBL/GenBank/DDBJ databases">
        <authorList>
            <person name="Wang M."/>
        </authorList>
    </citation>
    <scope>NUCLEOTIDE SEQUENCE [LARGE SCALE GENOMIC DNA]</scope>
    <source>
        <strain evidence="1">GT-2023</strain>
        <tissue evidence="1">Liver</tissue>
    </source>
</reference>
<evidence type="ECO:0000313" key="1">
    <source>
        <dbReference type="EMBL" id="KAL1265585.1"/>
    </source>
</evidence>
<accession>A0ABR3MLU1</accession>
<evidence type="ECO:0000313" key="2">
    <source>
        <dbReference type="Proteomes" id="UP001558613"/>
    </source>
</evidence>
<protein>
    <submittedName>
        <fullName evidence="1">Uncharacterized protein</fullName>
    </submittedName>
</protein>
<name>A0ABR3MLU1_9TELE</name>
<dbReference type="Proteomes" id="UP001558613">
    <property type="component" value="Unassembled WGS sequence"/>
</dbReference>
<comment type="caution">
    <text evidence="1">The sequence shown here is derived from an EMBL/GenBank/DDBJ whole genome shotgun (WGS) entry which is preliminary data.</text>
</comment>
<gene>
    <name evidence="1" type="ORF">QQF64_003612</name>
</gene>
<sequence length="101" mass="10936">MFKHSEVYFPQQLHGSIVLCFPTLEGAVSTRFSSSADTRSSRRVQWRAPVIQATGRLRLADCLSSGVLGCSGLCRSGVRTKFGIDMVLLGEPGTTRSSKEG</sequence>